<organism evidence="1 2">
    <name type="scientific">Rosistilla carotiformis</name>
    <dbReference type="NCBI Taxonomy" id="2528017"/>
    <lineage>
        <taxon>Bacteria</taxon>
        <taxon>Pseudomonadati</taxon>
        <taxon>Planctomycetota</taxon>
        <taxon>Planctomycetia</taxon>
        <taxon>Pirellulales</taxon>
        <taxon>Pirellulaceae</taxon>
        <taxon>Rosistilla</taxon>
    </lineage>
</organism>
<gene>
    <name evidence="1" type="ORF">Poly24_51980</name>
</gene>
<dbReference type="KEGG" id="rcf:Poly24_51980"/>
<keyword evidence="2" id="KW-1185">Reference proteome</keyword>
<proteinExistence type="predicted"/>
<dbReference type="EMBL" id="CP036348">
    <property type="protein sequence ID" value="QDV71462.1"/>
    <property type="molecule type" value="Genomic_DNA"/>
</dbReference>
<reference evidence="1 2" key="1">
    <citation type="submission" date="2019-02" db="EMBL/GenBank/DDBJ databases">
        <title>Deep-cultivation of Planctomycetes and their phenomic and genomic characterization uncovers novel biology.</title>
        <authorList>
            <person name="Wiegand S."/>
            <person name="Jogler M."/>
            <person name="Boedeker C."/>
            <person name="Pinto D."/>
            <person name="Vollmers J."/>
            <person name="Rivas-Marin E."/>
            <person name="Kohn T."/>
            <person name="Peeters S.H."/>
            <person name="Heuer A."/>
            <person name="Rast P."/>
            <person name="Oberbeckmann S."/>
            <person name="Bunk B."/>
            <person name="Jeske O."/>
            <person name="Meyerdierks A."/>
            <person name="Storesund J.E."/>
            <person name="Kallscheuer N."/>
            <person name="Luecker S."/>
            <person name="Lage O.M."/>
            <person name="Pohl T."/>
            <person name="Merkel B.J."/>
            <person name="Hornburger P."/>
            <person name="Mueller R.-W."/>
            <person name="Bruemmer F."/>
            <person name="Labrenz M."/>
            <person name="Spormann A.M."/>
            <person name="Op den Camp H."/>
            <person name="Overmann J."/>
            <person name="Amann R."/>
            <person name="Jetten M.S.M."/>
            <person name="Mascher T."/>
            <person name="Medema M.H."/>
            <person name="Devos D.P."/>
            <person name="Kaster A.-K."/>
            <person name="Ovreas L."/>
            <person name="Rohde M."/>
            <person name="Galperin M.Y."/>
            <person name="Jogler C."/>
        </authorList>
    </citation>
    <scope>NUCLEOTIDE SEQUENCE [LARGE SCALE GENOMIC DNA]</scope>
    <source>
        <strain evidence="1 2">Poly24</strain>
    </source>
</reference>
<evidence type="ECO:0000313" key="2">
    <source>
        <dbReference type="Proteomes" id="UP000315082"/>
    </source>
</evidence>
<protein>
    <submittedName>
        <fullName evidence="1">Uncharacterized protein</fullName>
    </submittedName>
</protein>
<accession>A0A518K0Y8</accession>
<dbReference type="Proteomes" id="UP000315082">
    <property type="component" value="Chromosome"/>
</dbReference>
<dbReference type="AlphaFoldDB" id="A0A518K0Y8"/>
<name>A0A518K0Y8_9BACT</name>
<evidence type="ECO:0000313" key="1">
    <source>
        <dbReference type="EMBL" id="QDV71462.1"/>
    </source>
</evidence>
<sequence>MDLNGGPQMLSLASSGFDRNAMQGNAINPIQMADKMHSANVATLPIGTAYRLAVQEE</sequence>